<feature type="transmembrane region" description="Helical" evidence="7">
    <location>
        <begin position="235"/>
        <end position="262"/>
    </location>
</feature>
<dbReference type="InterPro" id="IPR007782">
    <property type="entry name" value="VKG_COase"/>
</dbReference>
<dbReference type="RefSeq" id="WP_072859796.1">
    <property type="nucleotide sequence ID" value="NZ_FQUX01000001.1"/>
</dbReference>
<dbReference type="PANTHER" id="PTHR12639:SF7">
    <property type="entry name" value="HTTM DOMAIN-CONTAINING PROTEIN"/>
    <property type="match status" value="1"/>
</dbReference>
<evidence type="ECO:0000313" key="9">
    <source>
        <dbReference type="EMBL" id="SHE37714.1"/>
    </source>
</evidence>
<dbReference type="Pfam" id="PF22777">
    <property type="entry name" value="VKGC_lumenal_dom"/>
    <property type="match status" value="1"/>
</dbReference>
<evidence type="ECO:0000256" key="2">
    <source>
        <dbReference type="ARBA" id="ARBA00022692"/>
    </source>
</evidence>
<dbReference type="PANTHER" id="PTHR12639">
    <property type="entry name" value="VITAMIN K-DEPENDENT GAMMA-CARBOXYLASE"/>
    <property type="match status" value="1"/>
</dbReference>
<dbReference type="EMBL" id="FQUX01000001">
    <property type="protein sequence ID" value="SHE37714.1"/>
    <property type="molecule type" value="Genomic_DNA"/>
</dbReference>
<sequence length="439" mass="51160">MLDRFLFKQIDNSPLLIFRVFFGILVSLECYGAIATGWVKKNLIDPEFTFNFIGFDWLQPLPGIGMYLYFIAMGSLGVFIALGYRYRLSAAAFALLWTGVYLMQKTAYNNHYYLLILIALIMAFMPANRDYSLDAKRNPSIRTNHMSAYLRWVIILQLFIVYTYASVAKMYGDWLDFSIIEILFKNKKSYPIIGGLLQVPMVHSIVGVSGILFDLFIVPALLWKPTRKWAFFASIFFHLFNSIVFQIGIFPYLALAFTVFFFEPESIRKLFFKKKEPYQGDAVVVPPKRELVLGILSLYFLIQLALPVRHYFIKDDVLWTEEGHRLSWRMMLRSRTGITTFRIVNHTNGNSYLVNLDDYLTRGQKSKIKSYPDFMWQFAQRLKREYDEKGEDISVYVNSRVSVNGKPYQEFIDPKIDLGSASWNYFGHNDWILPSPSKN</sequence>
<name>A0A1M4SZV7_9FLAO</name>
<gene>
    <name evidence="9" type="ORF">SAMN03080594_10190</name>
</gene>
<evidence type="ECO:0000256" key="6">
    <source>
        <dbReference type="ARBA" id="ARBA00023239"/>
    </source>
</evidence>
<dbReference type="InterPro" id="IPR011020">
    <property type="entry name" value="HTTM-like"/>
</dbReference>
<keyword evidence="6" id="KW-0456">Lyase</keyword>
<feature type="transmembrane region" description="Helical" evidence="7">
    <location>
        <begin position="88"/>
        <end position="104"/>
    </location>
</feature>
<accession>A0A1M4SZV7</accession>
<evidence type="ECO:0000256" key="4">
    <source>
        <dbReference type="ARBA" id="ARBA00023136"/>
    </source>
</evidence>
<feature type="transmembrane region" description="Helical" evidence="7">
    <location>
        <begin position="59"/>
        <end position="81"/>
    </location>
</feature>
<dbReference type="InterPro" id="IPR053935">
    <property type="entry name" value="VKGC_lumenal_dom"/>
</dbReference>
<keyword evidence="2 7" id="KW-0812">Transmembrane</keyword>
<evidence type="ECO:0000313" key="10">
    <source>
        <dbReference type="Proteomes" id="UP000184406"/>
    </source>
</evidence>
<feature type="transmembrane region" description="Helical" evidence="7">
    <location>
        <begin position="148"/>
        <end position="165"/>
    </location>
</feature>
<dbReference type="OrthoDB" id="341137at2"/>
<keyword evidence="5" id="KW-1015">Disulfide bond</keyword>
<proteinExistence type="predicted"/>
<feature type="transmembrane region" description="Helical" evidence="7">
    <location>
        <begin position="110"/>
        <end position="127"/>
    </location>
</feature>
<dbReference type="Proteomes" id="UP000184406">
    <property type="component" value="Unassembled WGS sequence"/>
</dbReference>
<dbReference type="GO" id="GO:0012505">
    <property type="term" value="C:endomembrane system"/>
    <property type="evidence" value="ECO:0007669"/>
    <property type="project" value="UniProtKB-SubCell"/>
</dbReference>
<dbReference type="SMART" id="SM00752">
    <property type="entry name" value="HTTM"/>
    <property type="match status" value="1"/>
</dbReference>
<feature type="transmembrane region" description="Helical" evidence="7">
    <location>
        <begin position="201"/>
        <end position="223"/>
    </location>
</feature>
<keyword evidence="10" id="KW-1185">Reference proteome</keyword>
<evidence type="ECO:0000259" key="8">
    <source>
        <dbReference type="SMART" id="SM00752"/>
    </source>
</evidence>
<dbReference type="AlphaFoldDB" id="A0A1M4SZV7"/>
<organism evidence="9 10">
    <name type="scientific">Arenibacter palladensis</name>
    <dbReference type="NCBI Taxonomy" id="237373"/>
    <lineage>
        <taxon>Bacteria</taxon>
        <taxon>Pseudomonadati</taxon>
        <taxon>Bacteroidota</taxon>
        <taxon>Flavobacteriia</taxon>
        <taxon>Flavobacteriales</taxon>
        <taxon>Flavobacteriaceae</taxon>
        <taxon>Arenibacter</taxon>
    </lineage>
</organism>
<evidence type="ECO:0000256" key="1">
    <source>
        <dbReference type="ARBA" id="ARBA00004127"/>
    </source>
</evidence>
<keyword evidence="4 7" id="KW-0472">Membrane</keyword>
<dbReference type="GO" id="GO:0008488">
    <property type="term" value="F:gamma-glutamyl carboxylase activity"/>
    <property type="evidence" value="ECO:0007669"/>
    <property type="project" value="InterPro"/>
</dbReference>
<evidence type="ECO:0000256" key="5">
    <source>
        <dbReference type="ARBA" id="ARBA00023157"/>
    </source>
</evidence>
<dbReference type="GO" id="GO:0019842">
    <property type="term" value="F:vitamin binding"/>
    <property type="evidence" value="ECO:0007669"/>
    <property type="project" value="TreeGrafter"/>
</dbReference>
<evidence type="ECO:0000256" key="7">
    <source>
        <dbReference type="SAM" id="Phobius"/>
    </source>
</evidence>
<comment type="subcellular location">
    <subcellularLocation>
        <location evidence="1">Endomembrane system</location>
        <topology evidence="1">Multi-pass membrane protein</topology>
    </subcellularLocation>
</comment>
<dbReference type="Pfam" id="PF05090">
    <property type="entry name" value="HTTM"/>
    <property type="match status" value="1"/>
</dbReference>
<feature type="transmembrane region" description="Helical" evidence="7">
    <location>
        <begin position="291"/>
        <end position="308"/>
    </location>
</feature>
<feature type="domain" description="HTTM-like" evidence="8">
    <location>
        <begin position="7"/>
        <end position="266"/>
    </location>
</feature>
<dbReference type="InterPro" id="IPR053934">
    <property type="entry name" value="HTTM_dom"/>
</dbReference>
<protein>
    <submittedName>
        <fullName evidence="9">Vitamin K-dependent gamma-carboxylase</fullName>
    </submittedName>
</protein>
<evidence type="ECO:0000256" key="3">
    <source>
        <dbReference type="ARBA" id="ARBA00022989"/>
    </source>
</evidence>
<keyword evidence="3 7" id="KW-1133">Transmembrane helix</keyword>
<feature type="transmembrane region" description="Helical" evidence="7">
    <location>
        <begin position="16"/>
        <end position="39"/>
    </location>
</feature>
<reference evidence="10" key="1">
    <citation type="submission" date="2016-11" db="EMBL/GenBank/DDBJ databases">
        <authorList>
            <person name="Varghese N."/>
            <person name="Submissions S."/>
        </authorList>
    </citation>
    <scope>NUCLEOTIDE SEQUENCE [LARGE SCALE GENOMIC DNA]</scope>
    <source>
        <strain evidence="10">DSM 17539</strain>
    </source>
</reference>